<accession>A0A2H3K3E7</accession>
<name>A0A2H3K3E7_WOLCO</name>
<dbReference type="SFLD" id="SFLDS00019">
    <property type="entry name" value="Glutathione_Transferase_(cytos"/>
    <property type="match status" value="1"/>
</dbReference>
<dbReference type="InterPro" id="IPR036249">
    <property type="entry name" value="Thioredoxin-like_sf"/>
</dbReference>
<reference evidence="2 3" key="1">
    <citation type="journal article" date="2012" name="Science">
        <title>The Paleozoic origin of enzymatic lignin decomposition reconstructed from 31 fungal genomes.</title>
        <authorList>
            <person name="Floudas D."/>
            <person name="Binder M."/>
            <person name="Riley R."/>
            <person name="Barry K."/>
            <person name="Blanchette R.A."/>
            <person name="Henrissat B."/>
            <person name="Martinez A.T."/>
            <person name="Otillar R."/>
            <person name="Spatafora J.W."/>
            <person name="Yadav J.S."/>
            <person name="Aerts A."/>
            <person name="Benoit I."/>
            <person name="Boyd A."/>
            <person name="Carlson A."/>
            <person name="Copeland A."/>
            <person name="Coutinho P.M."/>
            <person name="de Vries R.P."/>
            <person name="Ferreira P."/>
            <person name="Findley K."/>
            <person name="Foster B."/>
            <person name="Gaskell J."/>
            <person name="Glotzer D."/>
            <person name="Gorecki P."/>
            <person name="Heitman J."/>
            <person name="Hesse C."/>
            <person name="Hori C."/>
            <person name="Igarashi K."/>
            <person name="Jurgens J.A."/>
            <person name="Kallen N."/>
            <person name="Kersten P."/>
            <person name="Kohler A."/>
            <person name="Kuees U."/>
            <person name="Kumar T.K.A."/>
            <person name="Kuo A."/>
            <person name="LaButti K."/>
            <person name="Larrondo L.F."/>
            <person name="Lindquist E."/>
            <person name="Ling A."/>
            <person name="Lombard V."/>
            <person name="Lucas S."/>
            <person name="Lundell T."/>
            <person name="Martin R."/>
            <person name="McLaughlin D.J."/>
            <person name="Morgenstern I."/>
            <person name="Morin E."/>
            <person name="Murat C."/>
            <person name="Nagy L.G."/>
            <person name="Nolan M."/>
            <person name="Ohm R.A."/>
            <person name="Patyshakuliyeva A."/>
            <person name="Rokas A."/>
            <person name="Ruiz-Duenas F.J."/>
            <person name="Sabat G."/>
            <person name="Salamov A."/>
            <person name="Samejima M."/>
            <person name="Schmutz J."/>
            <person name="Slot J.C."/>
            <person name="St John F."/>
            <person name="Stenlid J."/>
            <person name="Sun H."/>
            <person name="Sun S."/>
            <person name="Syed K."/>
            <person name="Tsang A."/>
            <person name="Wiebenga A."/>
            <person name="Young D."/>
            <person name="Pisabarro A."/>
            <person name="Eastwood D.C."/>
            <person name="Martin F."/>
            <person name="Cullen D."/>
            <person name="Grigoriev I.V."/>
            <person name="Hibbett D.S."/>
        </authorList>
    </citation>
    <scope>NUCLEOTIDE SEQUENCE [LARGE SCALE GENOMIC DNA]</scope>
    <source>
        <strain evidence="2 3">MD-104</strain>
    </source>
</reference>
<sequence>MAQQLTLYTAKICPYAHRVELALEEAKANYTKYQIDLSNKPSWYAPQVNPASKVPAIAYGGPQVPPDQPSPDSTKIAESLILVEFVADLYPHAHLLPSDPVLKAKARFFVDTVSTKLVPAWLAFFRSNGPQQAFFDAVAAVQALLPSEGFAVGEYSIADVAVAPFLARAHVALRNEVGAYPVGAGKQVLDTLAEPRFARFQKYWADLQARPNFKATFDEEYVTESYKAKFGNLRAQI</sequence>
<dbReference type="Pfam" id="PF13409">
    <property type="entry name" value="GST_N_2"/>
    <property type="match status" value="1"/>
</dbReference>
<dbReference type="PANTHER" id="PTHR43968">
    <property type="match status" value="1"/>
</dbReference>
<evidence type="ECO:0000259" key="1">
    <source>
        <dbReference type="PROSITE" id="PS50404"/>
    </source>
</evidence>
<dbReference type="CDD" id="cd00570">
    <property type="entry name" value="GST_N_family"/>
    <property type="match status" value="1"/>
</dbReference>
<dbReference type="OrthoDB" id="202840at2759"/>
<organism evidence="2 3">
    <name type="scientific">Wolfiporia cocos (strain MD-104)</name>
    <name type="common">Brown rot fungus</name>
    <dbReference type="NCBI Taxonomy" id="742152"/>
    <lineage>
        <taxon>Eukaryota</taxon>
        <taxon>Fungi</taxon>
        <taxon>Dikarya</taxon>
        <taxon>Basidiomycota</taxon>
        <taxon>Agaricomycotina</taxon>
        <taxon>Agaricomycetes</taxon>
        <taxon>Polyporales</taxon>
        <taxon>Phaeolaceae</taxon>
        <taxon>Wolfiporia</taxon>
    </lineage>
</organism>
<dbReference type="OMA" id="IPAWHAF"/>
<dbReference type="PANTHER" id="PTHR43968:SF6">
    <property type="entry name" value="GLUTATHIONE S-TRANSFERASE OMEGA"/>
    <property type="match status" value="1"/>
</dbReference>
<dbReference type="GO" id="GO:0005737">
    <property type="term" value="C:cytoplasm"/>
    <property type="evidence" value="ECO:0007669"/>
    <property type="project" value="TreeGrafter"/>
</dbReference>
<dbReference type="CDD" id="cd00299">
    <property type="entry name" value="GST_C_family"/>
    <property type="match status" value="1"/>
</dbReference>
<dbReference type="Gene3D" id="3.40.30.10">
    <property type="entry name" value="Glutaredoxin"/>
    <property type="match status" value="1"/>
</dbReference>
<dbReference type="SFLD" id="SFLDG00358">
    <property type="entry name" value="Main_(cytGST)"/>
    <property type="match status" value="1"/>
</dbReference>
<dbReference type="AlphaFoldDB" id="A0A2H3K3E7"/>
<keyword evidence="3" id="KW-1185">Reference proteome</keyword>
<dbReference type="InterPro" id="IPR036282">
    <property type="entry name" value="Glutathione-S-Trfase_C_sf"/>
</dbReference>
<dbReference type="SUPFAM" id="SSF52833">
    <property type="entry name" value="Thioredoxin-like"/>
    <property type="match status" value="1"/>
</dbReference>
<dbReference type="SUPFAM" id="SSF47616">
    <property type="entry name" value="GST C-terminal domain-like"/>
    <property type="match status" value="1"/>
</dbReference>
<dbReference type="Proteomes" id="UP000218811">
    <property type="component" value="Unassembled WGS sequence"/>
</dbReference>
<dbReference type="InterPro" id="IPR004045">
    <property type="entry name" value="Glutathione_S-Trfase_N"/>
</dbReference>
<evidence type="ECO:0000313" key="3">
    <source>
        <dbReference type="Proteomes" id="UP000218811"/>
    </source>
</evidence>
<dbReference type="STRING" id="742152.A0A2H3K3E7"/>
<gene>
    <name evidence="2" type="ORF">WOLCODRAFT_139133</name>
</gene>
<proteinExistence type="predicted"/>
<feature type="domain" description="GST N-terminal" evidence="1">
    <location>
        <begin position="3"/>
        <end position="94"/>
    </location>
</feature>
<dbReference type="EMBL" id="KB468168">
    <property type="protein sequence ID" value="PCH44668.1"/>
    <property type="molecule type" value="Genomic_DNA"/>
</dbReference>
<dbReference type="InterPro" id="IPR050983">
    <property type="entry name" value="GST_Omega/HSP26"/>
</dbReference>
<dbReference type="PROSITE" id="PS50404">
    <property type="entry name" value="GST_NTER"/>
    <property type="match status" value="1"/>
</dbReference>
<evidence type="ECO:0000313" key="2">
    <source>
        <dbReference type="EMBL" id="PCH44668.1"/>
    </source>
</evidence>
<dbReference type="InterPro" id="IPR040079">
    <property type="entry name" value="Glutathione_S-Trfase"/>
</dbReference>
<protein>
    <recommendedName>
        <fullName evidence="1">GST N-terminal domain-containing protein</fullName>
    </recommendedName>
</protein>
<dbReference type="Gene3D" id="1.20.1050.10">
    <property type="match status" value="1"/>
</dbReference>